<name>A0A1I6G5P8_9MICO</name>
<dbReference type="GO" id="GO:0005886">
    <property type="term" value="C:plasma membrane"/>
    <property type="evidence" value="ECO:0007669"/>
    <property type="project" value="UniProtKB-SubCell"/>
</dbReference>
<dbReference type="EMBL" id="FOYR01000001">
    <property type="protein sequence ID" value="SFR37525.1"/>
    <property type="molecule type" value="Genomic_DNA"/>
</dbReference>
<dbReference type="PROSITE" id="PS50928">
    <property type="entry name" value="ABC_TM1"/>
    <property type="match status" value="1"/>
</dbReference>
<evidence type="ECO:0000256" key="2">
    <source>
        <dbReference type="ARBA" id="ARBA00022448"/>
    </source>
</evidence>
<feature type="compositionally biased region" description="Polar residues" evidence="8">
    <location>
        <begin position="1"/>
        <end position="15"/>
    </location>
</feature>
<keyword evidence="6 7" id="KW-0472">Membrane</keyword>
<feature type="transmembrane region" description="Helical" evidence="7">
    <location>
        <begin position="103"/>
        <end position="124"/>
    </location>
</feature>
<evidence type="ECO:0000256" key="3">
    <source>
        <dbReference type="ARBA" id="ARBA00022475"/>
    </source>
</evidence>
<dbReference type="AlphaFoldDB" id="A0A1I6G5P8"/>
<evidence type="ECO:0000313" key="10">
    <source>
        <dbReference type="EMBL" id="SFR37525.1"/>
    </source>
</evidence>
<dbReference type="PANTHER" id="PTHR30193">
    <property type="entry name" value="ABC TRANSPORTER PERMEASE PROTEIN"/>
    <property type="match status" value="1"/>
</dbReference>
<comment type="similarity">
    <text evidence="7">Belongs to the binding-protein-dependent transport system permease family.</text>
</comment>
<keyword evidence="2 7" id="KW-0813">Transport</keyword>
<evidence type="ECO:0000256" key="6">
    <source>
        <dbReference type="ARBA" id="ARBA00023136"/>
    </source>
</evidence>
<feature type="transmembrane region" description="Helical" evidence="7">
    <location>
        <begin position="136"/>
        <end position="157"/>
    </location>
</feature>
<feature type="transmembrane region" description="Helical" evidence="7">
    <location>
        <begin position="185"/>
        <end position="208"/>
    </location>
</feature>
<evidence type="ECO:0000313" key="11">
    <source>
        <dbReference type="Proteomes" id="UP000198877"/>
    </source>
</evidence>
<dbReference type="CDD" id="cd06261">
    <property type="entry name" value="TM_PBP2"/>
    <property type="match status" value="1"/>
</dbReference>
<dbReference type="RefSeq" id="WP_220387802.1">
    <property type="nucleotide sequence ID" value="NZ_FNUQ01000001.1"/>
</dbReference>
<dbReference type="GO" id="GO:0055085">
    <property type="term" value="P:transmembrane transport"/>
    <property type="evidence" value="ECO:0007669"/>
    <property type="project" value="InterPro"/>
</dbReference>
<feature type="transmembrane region" description="Helical" evidence="7">
    <location>
        <begin position="239"/>
        <end position="259"/>
    </location>
</feature>
<dbReference type="InterPro" id="IPR035906">
    <property type="entry name" value="MetI-like_sf"/>
</dbReference>
<reference evidence="11" key="1">
    <citation type="submission" date="2016-10" db="EMBL/GenBank/DDBJ databases">
        <authorList>
            <person name="Varghese N."/>
            <person name="Submissions S."/>
        </authorList>
    </citation>
    <scope>NUCLEOTIDE SEQUENCE [LARGE SCALE GENOMIC DNA]</scope>
    <source>
        <strain evidence="11">CL127</strain>
    </source>
</reference>
<comment type="subcellular location">
    <subcellularLocation>
        <location evidence="1 7">Cell membrane</location>
        <topology evidence="1 7">Multi-pass membrane protein</topology>
    </subcellularLocation>
</comment>
<evidence type="ECO:0000256" key="5">
    <source>
        <dbReference type="ARBA" id="ARBA00022989"/>
    </source>
</evidence>
<keyword evidence="3" id="KW-1003">Cell membrane</keyword>
<evidence type="ECO:0000256" key="4">
    <source>
        <dbReference type="ARBA" id="ARBA00022692"/>
    </source>
</evidence>
<sequence length="322" mass="34730">MNTSYSVGASEQTSGAPVRARSGSNGRHRRRLPSGISQREQWLFLAVPVGLFVVFFLIPALMNLGLAFTNWSVYSPTITFNGFANFERLIADGTLWRALRVTLVYAVCVVIFTNFLGLVAALALEKSVPSNTPLRALIFVPVLMSPLAAGYVFQGLLSSDGVLNQLLGAVTGTEWTTPWLGSTTWAIVIIAAIQAWKTFGMCALFYIAGLSTVPEELKDAARIDGANFWQTFWRVRWPLMAPAATINVSLTLIAGLGTADYVLATTAGGPAGSTQVLNMLVFLQFGNGAFGQASSMTLVLFVIVLLIAVPLIIGMRRREMEG</sequence>
<evidence type="ECO:0000259" key="9">
    <source>
        <dbReference type="PROSITE" id="PS50928"/>
    </source>
</evidence>
<organism evidence="10 11">
    <name type="scientific">Microbacterium azadirachtae</name>
    <dbReference type="NCBI Taxonomy" id="582680"/>
    <lineage>
        <taxon>Bacteria</taxon>
        <taxon>Bacillati</taxon>
        <taxon>Actinomycetota</taxon>
        <taxon>Actinomycetes</taxon>
        <taxon>Micrococcales</taxon>
        <taxon>Microbacteriaceae</taxon>
        <taxon>Microbacterium</taxon>
    </lineage>
</organism>
<dbReference type="InterPro" id="IPR000515">
    <property type="entry name" value="MetI-like"/>
</dbReference>
<evidence type="ECO:0000256" key="7">
    <source>
        <dbReference type="RuleBase" id="RU363032"/>
    </source>
</evidence>
<feature type="region of interest" description="Disordered" evidence="8">
    <location>
        <begin position="1"/>
        <end position="33"/>
    </location>
</feature>
<dbReference type="Gene3D" id="1.10.3720.10">
    <property type="entry name" value="MetI-like"/>
    <property type="match status" value="1"/>
</dbReference>
<dbReference type="Pfam" id="PF00528">
    <property type="entry name" value="BPD_transp_1"/>
    <property type="match status" value="1"/>
</dbReference>
<accession>A0A1I6G5P8</accession>
<protein>
    <submittedName>
        <fullName evidence="10">Raffinose/stachyose/melibiose transport system permease protein</fullName>
    </submittedName>
</protein>
<dbReference type="SUPFAM" id="SSF161098">
    <property type="entry name" value="MetI-like"/>
    <property type="match status" value="1"/>
</dbReference>
<dbReference type="Proteomes" id="UP000198877">
    <property type="component" value="Unassembled WGS sequence"/>
</dbReference>
<feature type="domain" description="ABC transmembrane type-1" evidence="9">
    <location>
        <begin position="99"/>
        <end position="311"/>
    </location>
</feature>
<evidence type="ECO:0000256" key="8">
    <source>
        <dbReference type="SAM" id="MobiDB-lite"/>
    </source>
</evidence>
<keyword evidence="5 7" id="KW-1133">Transmembrane helix</keyword>
<feature type="transmembrane region" description="Helical" evidence="7">
    <location>
        <begin position="289"/>
        <end position="313"/>
    </location>
</feature>
<keyword evidence="4 7" id="KW-0812">Transmembrane</keyword>
<proteinExistence type="inferred from homology"/>
<dbReference type="InterPro" id="IPR051393">
    <property type="entry name" value="ABC_transporter_permease"/>
</dbReference>
<evidence type="ECO:0000256" key="1">
    <source>
        <dbReference type="ARBA" id="ARBA00004651"/>
    </source>
</evidence>
<gene>
    <name evidence="10" type="ORF">SAMN04488591_0787</name>
</gene>
<feature type="transmembrane region" description="Helical" evidence="7">
    <location>
        <begin position="42"/>
        <end position="62"/>
    </location>
</feature>
<dbReference type="PANTHER" id="PTHR30193:SF41">
    <property type="entry name" value="DIACETYLCHITOBIOSE UPTAKE SYSTEM PERMEASE PROTEIN NGCF"/>
    <property type="match status" value="1"/>
</dbReference>